<dbReference type="RefSeq" id="WP_379150732.1">
    <property type="nucleotide sequence ID" value="NZ_JBHSRJ010000002.1"/>
</dbReference>
<gene>
    <name evidence="3" type="ORF">ACFPYL_04360</name>
</gene>
<feature type="compositionally biased region" description="Gly residues" evidence="1">
    <location>
        <begin position="20"/>
        <end position="34"/>
    </location>
</feature>
<sequence length="338" mass="36931">MNRYAALLLAVALATAGCSGGDGGDPAADRGGGTTRQEPRPFRPATSGVPTGFTFAQCSDLRRPDSNTGLAVQVSVPPGYHPTSRGGAGCDFAGPGFGRDLAISVGPLGTLKAEKERDVDPFEDEGGDDSVSDIRYAADVPVFDPHRGERLAYYCYCDGQDLDVRVVQARGVRLSWTTPHRKGPDAATSRAVRRSVGLVRSDRSTCRSRGRTVTFRPPVPQTESIDFYSDRCHLYLRPGRASLLRYAEIELDPPITLDERADRLRARKSVTEVEHEPGSDRLTWLTVRRKPGPYQAPTGTWRAVTVATGDAWVTWSARPSQWRTEADDARRFVSSVRP</sequence>
<feature type="chain" id="PRO_5047461565" description="DUF3558 domain-containing protein" evidence="2">
    <location>
        <begin position="21"/>
        <end position="338"/>
    </location>
</feature>
<dbReference type="Proteomes" id="UP001596135">
    <property type="component" value="Unassembled WGS sequence"/>
</dbReference>
<reference evidence="4" key="1">
    <citation type="journal article" date="2019" name="Int. J. Syst. Evol. Microbiol.">
        <title>The Global Catalogue of Microorganisms (GCM) 10K type strain sequencing project: providing services to taxonomists for standard genome sequencing and annotation.</title>
        <authorList>
            <consortium name="The Broad Institute Genomics Platform"/>
            <consortium name="The Broad Institute Genome Sequencing Center for Infectious Disease"/>
            <person name="Wu L."/>
            <person name="Ma J."/>
        </authorList>
    </citation>
    <scope>NUCLEOTIDE SEQUENCE [LARGE SCALE GENOMIC DNA]</scope>
    <source>
        <strain evidence="4">CCUG 54522</strain>
    </source>
</reference>
<dbReference type="PROSITE" id="PS51257">
    <property type="entry name" value="PROKAR_LIPOPROTEIN"/>
    <property type="match status" value="1"/>
</dbReference>
<evidence type="ECO:0000256" key="2">
    <source>
        <dbReference type="SAM" id="SignalP"/>
    </source>
</evidence>
<evidence type="ECO:0000313" key="4">
    <source>
        <dbReference type="Proteomes" id="UP001596135"/>
    </source>
</evidence>
<comment type="caution">
    <text evidence="3">The sequence shown here is derived from an EMBL/GenBank/DDBJ whole genome shotgun (WGS) entry which is preliminary data.</text>
</comment>
<keyword evidence="2" id="KW-0732">Signal</keyword>
<protein>
    <recommendedName>
        <fullName evidence="5">DUF3558 domain-containing protein</fullName>
    </recommendedName>
</protein>
<keyword evidence="4" id="KW-1185">Reference proteome</keyword>
<organism evidence="3 4">
    <name type="scientific">Nocardioides hankookensis</name>
    <dbReference type="NCBI Taxonomy" id="443157"/>
    <lineage>
        <taxon>Bacteria</taxon>
        <taxon>Bacillati</taxon>
        <taxon>Actinomycetota</taxon>
        <taxon>Actinomycetes</taxon>
        <taxon>Propionibacteriales</taxon>
        <taxon>Nocardioidaceae</taxon>
        <taxon>Nocardioides</taxon>
    </lineage>
</organism>
<evidence type="ECO:0008006" key="5">
    <source>
        <dbReference type="Google" id="ProtNLM"/>
    </source>
</evidence>
<accession>A0ABW1LG39</accession>
<evidence type="ECO:0000313" key="3">
    <source>
        <dbReference type="EMBL" id="MFC6042291.1"/>
    </source>
</evidence>
<feature type="region of interest" description="Disordered" evidence="1">
    <location>
        <begin position="20"/>
        <end position="51"/>
    </location>
</feature>
<name>A0ABW1LG39_9ACTN</name>
<proteinExistence type="predicted"/>
<feature type="signal peptide" evidence="2">
    <location>
        <begin position="1"/>
        <end position="20"/>
    </location>
</feature>
<evidence type="ECO:0000256" key="1">
    <source>
        <dbReference type="SAM" id="MobiDB-lite"/>
    </source>
</evidence>
<dbReference type="EMBL" id="JBHSRJ010000002">
    <property type="protein sequence ID" value="MFC6042291.1"/>
    <property type="molecule type" value="Genomic_DNA"/>
</dbReference>